<comment type="similarity">
    <text evidence="1">Belongs to the Mo25 family.</text>
</comment>
<reference evidence="3" key="1">
    <citation type="submission" date="2017-02" db="UniProtKB">
        <authorList>
            <consortium name="WormBaseParasite"/>
        </authorList>
    </citation>
    <scope>IDENTIFICATION</scope>
</reference>
<evidence type="ECO:0000256" key="1">
    <source>
        <dbReference type="ARBA" id="ARBA00011012"/>
    </source>
</evidence>
<dbReference type="Gene3D" id="1.25.10.10">
    <property type="entry name" value="Leucine-rich Repeat Variant"/>
    <property type="match status" value="1"/>
</dbReference>
<protein>
    <submittedName>
        <fullName evidence="3">Rap-GAP domain-containing protein</fullName>
    </submittedName>
</protein>
<organism evidence="2 3">
    <name type="scientific">Ascaris lumbricoides</name>
    <name type="common">Giant roundworm</name>
    <dbReference type="NCBI Taxonomy" id="6252"/>
    <lineage>
        <taxon>Eukaryota</taxon>
        <taxon>Metazoa</taxon>
        <taxon>Ecdysozoa</taxon>
        <taxon>Nematoda</taxon>
        <taxon>Chromadorea</taxon>
        <taxon>Rhabditida</taxon>
        <taxon>Spirurina</taxon>
        <taxon>Ascaridomorpha</taxon>
        <taxon>Ascaridoidea</taxon>
        <taxon>Ascarididae</taxon>
        <taxon>Ascaris</taxon>
    </lineage>
</organism>
<proteinExistence type="inferred from homology"/>
<evidence type="ECO:0000313" key="3">
    <source>
        <dbReference type="WBParaSite" id="ALUE_0000080301-mRNA-1"/>
    </source>
</evidence>
<dbReference type="InterPro" id="IPR013878">
    <property type="entry name" value="Mo25"/>
</dbReference>
<dbReference type="WBParaSite" id="ALUE_0000080301-mRNA-1">
    <property type="protein sequence ID" value="ALUE_0000080301-mRNA-1"/>
    <property type="gene ID" value="ALUE_0000080301"/>
</dbReference>
<dbReference type="InterPro" id="IPR016024">
    <property type="entry name" value="ARM-type_fold"/>
</dbReference>
<evidence type="ECO:0000313" key="2">
    <source>
        <dbReference type="Proteomes" id="UP000036681"/>
    </source>
</evidence>
<sequence length="107" mass="12321">MPLPLFGKSHKSPPDIVKNLKESLSVIEKGDKKSDKAAEEVNRWLQAVKGIIYGQEGQEPHTEQVRHLFFYCLRCEAATAEFSTWKFRNYLSAQISFAWSFRIPFDG</sequence>
<dbReference type="SUPFAM" id="SSF48371">
    <property type="entry name" value="ARM repeat"/>
    <property type="match status" value="1"/>
</dbReference>
<name>A0A0M3HH08_ASCLU</name>
<keyword evidence="2" id="KW-1185">Reference proteome</keyword>
<accession>A0A0M3HH08</accession>
<dbReference type="InterPro" id="IPR011989">
    <property type="entry name" value="ARM-like"/>
</dbReference>
<dbReference type="Proteomes" id="UP000036681">
    <property type="component" value="Unplaced"/>
</dbReference>
<dbReference type="AlphaFoldDB" id="A0A0M3HH08"/>
<dbReference type="Pfam" id="PF08569">
    <property type="entry name" value="Mo25"/>
    <property type="match status" value="1"/>
</dbReference>